<feature type="compositionally biased region" description="Low complexity" evidence="2">
    <location>
        <begin position="672"/>
        <end position="691"/>
    </location>
</feature>
<reference evidence="4 5" key="1">
    <citation type="submission" date="2019-03" db="EMBL/GenBank/DDBJ databases">
        <title>Roseomonas sp. a novel Roseomonas species isolated from Sea whip Gorgonian.</title>
        <authorList>
            <person name="Li F."/>
            <person name="Pan X."/>
            <person name="Huang S."/>
            <person name="Li Z."/>
            <person name="Meng B."/>
        </authorList>
    </citation>
    <scope>NUCLEOTIDE SEQUENCE [LARGE SCALE GENOMIC DNA]</scope>
    <source>
        <strain evidence="4 5">M0104</strain>
    </source>
</reference>
<comment type="caution">
    <text evidence="4">The sequence shown here is derived from an EMBL/GenBank/DDBJ whole genome shotgun (WGS) entry which is preliminary data.</text>
</comment>
<feature type="transmembrane region" description="Helical" evidence="3">
    <location>
        <begin position="73"/>
        <end position="91"/>
    </location>
</feature>
<keyword evidence="1" id="KW-0175">Coiled coil</keyword>
<dbReference type="NCBIfam" id="TIGR02302">
    <property type="entry name" value="aProt_lowcomp"/>
    <property type="match status" value="1"/>
</dbReference>
<dbReference type="Proteomes" id="UP000460715">
    <property type="component" value="Unassembled WGS sequence"/>
</dbReference>
<dbReference type="EMBL" id="SNVJ01000007">
    <property type="protein sequence ID" value="MXP63645.1"/>
    <property type="molecule type" value="Genomic_DNA"/>
</dbReference>
<sequence>MAHPRRRDLPWGGSTGMTEGRAPLARRLARGLRLARLALGWEALWPRLWPALGVIGLFLLAAWTGLFLHLPPWLHLALLAGFALALGAALWRGFRGFAWPGVAAAERRLEAASGLRHRPLSTLRDQALSEDPATLALWRTHQARALAGLHRLRIGAPRPNLAARDPRAMRSGLLVALCAALAFAGGEAGERLRRALWPSLHAAPAGAALKLEAWVTPPAYTGAAPVFLDRAGGALTVPQGSTLQVALSGGSGGVPELRVDDHGTPLRTLDAGSFAIEAPLTRGARIALRRDARDLAAWSFSVQADTPPTAAFTEPPGPSQRSLAVRLPWRADDDWGVTAAQAEIRLAARPHAEALLLDLPLSGGEPRARKGVAQPDLSAHPWAGLPVQVRILARDGAGQQGASEVQELVLPERQFTHPVARTLVELRKALSLDPLGREGVRRGLDDLAVKPEAFEHDVTTFLALRVARFQLMRDRRPEAVGEVQKLMWDTAVALEEGLAERTARALAEAREALREALAEAERTPQDAAKRAELERRVQELREAVQRHLEALLERMRQQGMEPVPPDPGQQAMNQQELERRMQEMQEAAREGRTEQLQQELAQLEQMLEALQQGRLAARPEGGRNSSQRQQQQQRGEQQMGAVQDMVQRQGQLLDRGQQREGAREQPSERRPGMPSGRPQPGQQPSRQPPAGNQAGGEEAQRDARAQRALRRALGELMQQFGDLTGEIPEALGRADQAMRQAQEALGQGRDASGHQQEAIRELQEGGRQMAQSMRQQFGQGQGEGQGDGQNSPGAAVGAQGQDRMAGQGQGRDPLGRPTRDAPGASDQGSDTQVPEEAEMLRSRRIQEELRRRGAERERPPSELDYIDRLLKAY</sequence>
<name>A0A845BA40_9PROT</name>
<feature type="region of interest" description="Disordered" evidence="2">
    <location>
        <begin position="727"/>
        <end position="861"/>
    </location>
</feature>
<evidence type="ECO:0000256" key="2">
    <source>
        <dbReference type="SAM" id="MobiDB-lite"/>
    </source>
</evidence>
<feature type="region of interest" description="Disordered" evidence="2">
    <location>
        <begin position="616"/>
        <end position="710"/>
    </location>
</feature>
<evidence type="ECO:0000256" key="1">
    <source>
        <dbReference type="SAM" id="Coils"/>
    </source>
</evidence>
<evidence type="ECO:0000313" key="5">
    <source>
        <dbReference type="Proteomes" id="UP000460715"/>
    </source>
</evidence>
<keyword evidence="3" id="KW-1133">Transmembrane helix</keyword>
<gene>
    <name evidence="4" type="ORF">E0493_09825</name>
</gene>
<feature type="compositionally biased region" description="Basic and acidic residues" evidence="2">
    <location>
        <begin position="576"/>
        <end position="593"/>
    </location>
</feature>
<evidence type="ECO:0000313" key="4">
    <source>
        <dbReference type="EMBL" id="MXP63645.1"/>
    </source>
</evidence>
<dbReference type="InterPro" id="IPR012683">
    <property type="entry name" value="CHP02302_TM"/>
</dbReference>
<feature type="coiled-coil region" evidence="1">
    <location>
        <begin position="499"/>
        <end position="550"/>
    </location>
</feature>
<protein>
    <submittedName>
        <fullName evidence="4">TIGR02302 family protein</fullName>
    </submittedName>
</protein>
<feature type="transmembrane region" description="Helical" evidence="3">
    <location>
        <begin position="168"/>
        <end position="186"/>
    </location>
</feature>
<feature type="compositionally biased region" description="Basic and acidic residues" evidence="2">
    <location>
        <begin position="838"/>
        <end position="861"/>
    </location>
</feature>
<keyword evidence="3" id="KW-0812">Transmembrane</keyword>
<accession>A0A845BA40</accession>
<keyword evidence="3" id="KW-0472">Membrane</keyword>
<dbReference type="AlphaFoldDB" id="A0A845BA40"/>
<proteinExistence type="predicted"/>
<organism evidence="4 5">
    <name type="scientific">Teichococcus coralli</name>
    <dbReference type="NCBI Taxonomy" id="2545983"/>
    <lineage>
        <taxon>Bacteria</taxon>
        <taxon>Pseudomonadati</taxon>
        <taxon>Pseudomonadota</taxon>
        <taxon>Alphaproteobacteria</taxon>
        <taxon>Acetobacterales</taxon>
        <taxon>Roseomonadaceae</taxon>
        <taxon>Roseomonas</taxon>
    </lineage>
</organism>
<feature type="compositionally biased region" description="Basic and acidic residues" evidence="2">
    <location>
        <begin position="656"/>
        <end position="671"/>
    </location>
</feature>
<keyword evidence="5" id="KW-1185">Reference proteome</keyword>
<feature type="region of interest" description="Disordered" evidence="2">
    <location>
        <begin position="559"/>
        <end position="595"/>
    </location>
</feature>
<feature type="transmembrane region" description="Helical" evidence="3">
    <location>
        <begin position="48"/>
        <end position="67"/>
    </location>
</feature>
<evidence type="ECO:0000256" key="3">
    <source>
        <dbReference type="SAM" id="Phobius"/>
    </source>
</evidence>
<dbReference type="Pfam" id="PF13779">
    <property type="entry name" value="DUF4175"/>
    <property type="match status" value="1"/>
</dbReference>
<feature type="compositionally biased region" description="Low complexity" evidence="2">
    <location>
        <begin position="622"/>
        <end position="638"/>
    </location>
</feature>